<keyword evidence="3" id="KW-0813">Transport</keyword>
<dbReference type="InterPro" id="IPR003439">
    <property type="entry name" value="ABC_transporter-like_ATP-bd"/>
</dbReference>
<feature type="region of interest" description="Disordered" evidence="7">
    <location>
        <begin position="1"/>
        <end position="23"/>
    </location>
</feature>
<feature type="compositionally biased region" description="Basic and acidic residues" evidence="7">
    <location>
        <begin position="1"/>
        <end position="22"/>
    </location>
</feature>
<evidence type="ECO:0000313" key="10">
    <source>
        <dbReference type="Proteomes" id="UP000472262"/>
    </source>
</evidence>
<comment type="similarity">
    <text evidence="2">Belongs to the ABC transporter superfamily. ABCG family. Eye pigment precursor importer (TC 3.A.1.204) subfamily.</text>
</comment>
<dbReference type="InterPro" id="IPR027417">
    <property type="entry name" value="P-loop_NTPase"/>
</dbReference>
<evidence type="ECO:0000256" key="4">
    <source>
        <dbReference type="ARBA" id="ARBA00022692"/>
    </source>
</evidence>
<dbReference type="SUPFAM" id="SSF52540">
    <property type="entry name" value="P-loop containing nucleoside triphosphate hydrolases"/>
    <property type="match status" value="1"/>
</dbReference>
<dbReference type="InterPro" id="IPR050352">
    <property type="entry name" value="ABCG_transporters"/>
</dbReference>
<feature type="domain" description="ABC transporter" evidence="8">
    <location>
        <begin position="49"/>
        <end position="177"/>
    </location>
</feature>
<dbReference type="PANTHER" id="PTHR48041">
    <property type="entry name" value="ABC TRANSPORTER G FAMILY MEMBER 28"/>
    <property type="match status" value="1"/>
</dbReference>
<dbReference type="Ensembl" id="ENSSGRT00000040061.1">
    <property type="protein sequence ID" value="ENSSGRP00000037345.1"/>
    <property type="gene ID" value="ENSSGRG00000020594.1"/>
</dbReference>
<dbReference type="Proteomes" id="UP000472262">
    <property type="component" value="Unassembled WGS sequence"/>
</dbReference>
<evidence type="ECO:0000256" key="3">
    <source>
        <dbReference type="ARBA" id="ARBA00022448"/>
    </source>
</evidence>
<evidence type="ECO:0000256" key="5">
    <source>
        <dbReference type="ARBA" id="ARBA00022989"/>
    </source>
</evidence>
<name>A0A672MK30_SINGR</name>
<dbReference type="PANTHER" id="PTHR48041:SF49">
    <property type="entry name" value="ATP-BINDING CASSETTE TRANSPORTER SUB-FAMILY G MEMBER 2B-RELATED"/>
    <property type="match status" value="1"/>
</dbReference>
<keyword evidence="5" id="KW-1133">Transmembrane helix</keyword>
<evidence type="ECO:0000313" key="9">
    <source>
        <dbReference type="Ensembl" id="ENSSGRP00000037345.1"/>
    </source>
</evidence>
<reference evidence="9" key="2">
    <citation type="submission" date="2025-09" db="UniProtKB">
        <authorList>
            <consortium name="Ensembl"/>
        </authorList>
    </citation>
    <scope>IDENTIFICATION</scope>
</reference>
<comment type="subcellular location">
    <subcellularLocation>
        <location evidence="1">Membrane</location>
        <topology evidence="1">Multi-pass membrane protein</topology>
    </subcellularLocation>
</comment>
<evidence type="ECO:0000256" key="7">
    <source>
        <dbReference type="SAM" id="MobiDB-lite"/>
    </source>
</evidence>
<keyword evidence="10" id="KW-1185">Reference proteome</keyword>
<evidence type="ECO:0000256" key="1">
    <source>
        <dbReference type="ARBA" id="ARBA00004141"/>
    </source>
</evidence>
<dbReference type="Pfam" id="PF00005">
    <property type="entry name" value="ABC_tran"/>
    <property type="match status" value="1"/>
</dbReference>
<proteinExistence type="inferred from homology"/>
<dbReference type="GO" id="GO:0005524">
    <property type="term" value="F:ATP binding"/>
    <property type="evidence" value="ECO:0007669"/>
    <property type="project" value="InterPro"/>
</dbReference>
<accession>A0A672MK30</accession>
<evidence type="ECO:0000259" key="8">
    <source>
        <dbReference type="Pfam" id="PF00005"/>
    </source>
</evidence>
<evidence type="ECO:0000256" key="6">
    <source>
        <dbReference type="ARBA" id="ARBA00023136"/>
    </source>
</evidence>
<sequence>MADKKQKRKMSAEQKKAYDKARSRTRVNIGSAFQRWRELKDGIMKTGLNAIMGATGSDKTSLLDVFAGRKDPCGFRSGQVLVDKKVVTSDLRLMSAYVVQDDILMGTLTVRENFLFSGNVRLPRKQYSTELGLEDCADTKIGTEIIRGVSGGERKRCSIGMELITSPTLLFLDEPTTGLDSNTANSIIALLHRYKLVSILITLHHPSYYVPQL</sequence>
<evidence type="ECO:0000256" key="2">
    <source>
        <dbReference type="ARBA" id="ARBA00005814"/>
    </source>
</evidence>
<dbReference type="Gene3D" id="3.40.50.300">
    <property type="entry name" value="P-loop containing nucleotide triphosphate hydrolases"/>
    <property type="match status" value="1"/>
</dbReference>
<keyword evidence="4" id="KW-0812">Transmembrane</keyword>
<organism evidence="9 10">
    <name type="scientific">Sinocyclocheilus grahami</name>
    <name type="common">Dianchi golden-line fish</name>
    <name type="synonym">Barbus grahami</name>
    <dbReference type="NCBI Taxonomy" id="75366"/>
    <lineage>
        <taxon>Eukaryota</taxon>
        <taxon>Metazoa</taxon>
        <taxon>Chordata</taxon>
        <taxon>Craniata</taxon>
        <taxon>Vertebrata</taxon>
        <taxon>Euteleostomi</taxon>
        <taxon>Actinopterygii</taxon>
        <taxon>Neopterygii</taxon>
        <taxon>Teleostei</taxon>
        <taxon>Ostariophysi</taxon>
        <taxon>Cypriniformes</taxon>
        <taxon>Cyprinidae</taxon>
        <taxon>Cyprininae</taxon>
        <taxon>Sinocyclocheilus</taxon>
    </lineage>
</organism>
<dbReference type="GO" id="GO:0005886">
    <property type="term" value="C:plasma membrane"/>
    <property type="evidence" value="ECO:0007669"/>
    <property type="project" value="TreeGrafter"/>
</dbReference>
<dbReference type="GO" id="GO:0042626">
    <property type="term" value="F:ATPase-coupled transmembrane transporter activity"/>
    <property type="evidence" value="ECO:0007669"/>
    <property type="project" value="TreeGrafter"/>
</dbReference>
<dbReference type="AlphaFoldDB" id="A0A672MK30"/>
<protein>
    <recommendedName>
        <fullName evidence="8">ABC transporter domain-containing protein</fullName>
    </recommendedName>
</protein>
<reference evidence="9" key="1">
    <citation type="submission" date="2025-08" db="UniProtKB">
        <authorList>
            <consortium name="Ensembl"/>
        </authorList>
    </citation>
    <scope>IDENTIFICATION</scope>
</reference>
<keyword evidence="6" id="KW-0472">Membrane</keyword>
<dbReference type="GO" id="GO:0016887">
    <property type="term" value="F:ATP hydrolysis activity"/>
    <property type="evidence" value="ECO:0007669"/>
    <property type="project" value="InterPro"/>
</dbReference>